<dbReference type="AlphaFoldDB" id="A0A411WG62"/>
<organism evidence="2 3">
    <name type="scientific">Limnobaculum zhutongyuii</name>
    <dbReference type="NCBI Taxonomy" id="2498113"/>
    <lineage>
        <taxon>Bacteria</taxon>
        <taxon>Pseudomonadati</taxon>
        <taxon>Pseudomonadota</taxon>
        <taxon>Gammaproteobacteria</taxon>
        <taxon>Enterobacterales</taxon>
        <taxon>Budviciaceae</taxon>
        <taxon>Limnobaculum</taxon>
    </lineage>
</organism>
<dbReference type="Pfam" id="PF19911">
    <property type="entry name" value="DUF6384"/>
    <property type="match status" value="2"/>
</dbReference>
<dbReference type="RefSeq" id="WP_130590206.1">
    <property type="nucleotide sequence ID" value="NZ_CP034752.1"/>
</dbReference>
<dbReference type="Proteomes" id="UP000293154">
    <property type="component" value="Chromosome"/>
</dbReference>
<dbReference type="InterPro" id="IPR045964">
    <property type="entry name" value="DUF6384"/>
</dbReference>
<dbReference type="EMBL" id="CP034752">
    <property type="protein sequence ID" value="QBH95209.1"/>
    <property type="molecule type" value="Genomic_DNA"/>
</dbReference>
<keyword evidence="1" id="KW-0472">Membrane</keyword>
<gene>
    <name evidence="2" type="ORF">EKN56_01590</name>
</gene>
<evidence type="ECO:0000313" key="2">
    <source>
        <dbReference type="EMBL" id="QBH95209.1"/>
    </source>
</evidence>
<reference evidence="2 3" key="1">
    <citation type="submission" date="2019-03" db="EMBL/GenBank/DDBJ databases">
        <title>Pragia sp. nov. isolated from the gut tract of Carduelis flavirostris.</title>
        <authorList>
            <person name="Ge Y."/>
        </authorList>
    </citation>
    <scope>NUCLEOTIDE SEQUENCE [LARGE SCALE GENOMIC DNA]</scope>
    <source>
        <strain evidence="2 3">CF-458</strain>
    </source>
</reference>
<protein>
    <submittedName>
        <fullName evidence="2">Uncharacterized protein</fullName>
    </submittedName>
</protein>
<keyword evidence="1" id="KW-0812">Transmembrane</keyword>
<dbReference type="OrthoDB" id="8758353at2"/>
<feature type="transmembrane region" description="Helical" evidence="1">
    <location>
        <begin position="94"/>
        <end position="116"/>
    </location>
</feature>
<dbReference type="KEGG" id="prag:EKN56_01590"/>
<name>A0A411WG62_9GAMM</name>
<sequence>MSEVKLSDQLGAMAIIDDLYQQQIALEEQLNPAGLRRKIAEKIKEYYQSRGMNIQDELIEQGVNEWFSDRLRFQMIKPAWHQRLLAKLYLKRRIFVYLFIAVLIALGVYFSAGYMMTRVVKDSIVKQQEAEVQLIKSIAGYQREFDSLSQKPLRYATSQGQSLKDEGIKLIAQLREKQVAFDRTLNLSESSRPALLDQKEYLVAIYQMMEKDYRSLGDTLTRYQSVATNDGRIQQVADAKSFEQLYQKYQPVRKAFDTATYAVANNTPTLGADITSLETSYRDALDIHKLALQADSVVSSLNSLVKSQQDKETVKGYADAIQNDLSLFRVAQAKEALQQLEYLKQLAQTNLTLTIVDRVGEKSGVERTYDDSGGKTWYVVVEALTPQGRPFPLWLTDSETGKLRQVTIFGLQVPQSEYLKVRKDKMDDGHIQSNLAGRKPVGSLNFSYARSSNGKIIMEW</sequence>
<evidence type="ECO:0000313" key="3">
    <source>
        <dbReference type="Proteomes" id="UP000293154"/>
    </source>
</evidence>
<evidence type="ECO:0000256" key="1">
    <source>
        <dbReference type="SAM" id="Phobius"/>
    </source>
</evidence>
<proteinExistence type="predicted"/>
<accession>A0A411WG62</accession>
<keyword evidence="1" id="KW-1133">Transmembrane helix</keyword>
<keyword evidence="3" id="KW-1185">Reference proteome</keyword>